<accession>A0A3N2PYU8</accession>
<protein>
    <submittedName>
        <fullName evidence="2">Uncharacterized protein</fullName>
    </submittedName>
</protein>
<proteinExistence type="predicted"/>
<evidence type="ECO:0000313" key="3">
    <source>
        <dbReference type="Proteomes" id="UP000272025"/>
    </source>
</evidence>
<gene>
    <name evidence="2" type="ORF">SODALDRAFT_331809</name>
</gene>
<organism evidence="2 3">
    <name type="scientific">Sodiomyces alkalinus (strain CBS 110278 / VKM F-3762 / F11)</name>
    <name type="common">Alkaliphilic filamentous fungus</name>
    <dbReference type="NCBI Taxonomy" id="1314773"/>
    <lineage>
        <taxon>Eukaryota</taxon>
        <taxon>Fungi</taxon>
        <taxon>Dikarya</taxon>
        <taxon>Ascomycota</taxon>
        <taxon>Pezizomycotina</taxon>
        <taxon>Sordariomycetes</taxon>
        <taxon>Hypocreomycetidae</taxon>
        <taxon>Glomerellales</taxon>
        <taxon>Plectosphaerellaceae</taxon>
        <taxon>Sodiomyces</taxon>
    </lineage>
</organism>
<dbReference type="AlphaFoldDB" id="A0A3N2PYU8"/>
<dbReference type="GeneID" id="39580027"/>
<evidence type="ECO:0000313" key="2">
    <source>
        <dbReference type="EMBL" id="ROT39701.1"/>
    </source>
</evidence>
<dbReference type="Proteomes" id="UP000272025">
    <property type="component" value="Unassembled WGS sequence"/>
</dbReference>
<dbReference type="RefSeq" id="XP_028467507.1">
    <property type="nucleotide sequence ID" value="XM_028611549.1"/>
</dbReference>
<keyword evidence="3" id="KW-1185">Reference proteome</keyword>
<feature type="region of interest" description="Disordered" evidence="1">
    <location>
        <begin position="1"/>
        <end position="36"/>
    </location>
</feature>
<reference evidence="2 3" key="1">
    <citation type="journal article" date="2018" name="Mol. Ecol.">
        <title>The obligate alkalophilic soda-lake fungus Sodiomyces alkalinus has shifted to a protein diet.</title>
        <authorList>
            <person name="Grum-Grzhimaylo A.A."/>
            <person name="Falkoski D.L."/>
            <person name="van den Heuvel J."/>
            <person name="Valero-Jimenez C.A."/>
            <person name="Min B."/>
            <person name="Choi I.G."/>
            <person name="Lipzen A."/>
            <person name="Daum C.G."/>
            <person name="Aanen D.K."/>
            <person name="Tsang A."/>
            <person name="Henrissat B."/>
            <person name="Bilanenko E.N."/>
            <person name="de Vries R.P."/>
            <person name="van Kan J.A.L."/>
            <person name="Grigoriev I.V."/>
            <person name="Debets A.J.M."/>
        </authorList>
    </citation>
    <scope>NUCLEOTIDE SEQUENCE [LARGE SCALE GENOMIC DNA]</scope>
    <source>
        <strain evidence="2 3">F11</strain>
    </source>
</reference>
<dbReference type="EMBL" id="ML119053">
    <property type="protein sequence ID" value="ROT39701.1"/>
    <property type="molecule type" value="Genomic_DNA"/>
</dbReference>
<sequence length="82" mass="9042">MTTNPKPGRKSVPVTLERPPLYQGHGSYTQEPRSSGDMEFVLPRSATKSTLNTVDTMKVNSAALPQPFLSPDIIMKWAKSKP</sequence>
<dbReference type="OrthoDB" id="3513895at2759"/>
<name>A0A3N2PYU8_SODAK</name>
<evidence type="ECO:0000256" key="1">
    <source>
        <dbReference type="SAM" id="MobiDB-lite"/>
    </source>
</evidence>